<gene>
    <name evidence="3" type="ORF">AAND1436_LOCUS48274</name>
</gene>
<sequence length="342" mass="37923">MGGCSARGCPERQVAQPLPIVNLGQTRVAPEQAALEARVPCSAADAAPAYLLTVPARSLRGDALSVRQNEAVGKSNKQGPSPPATSSSRIREDSAKVDALLRLAQPEQRLGALSDFAKAFCTESICLRLLCKYDGDFERSAAKLETVLRWRERNEELLTSQNFQEASDLRVVGFDLQGHPVLYQCARNQLLPNSKGLDQYVVRMLQAIDMMPPGVSTMTHVWDMHGMRLMMNLNPRAVLQLLNVLEGYFVERMHELLVVDAPQAAHFLVEAIWPMVSERTRKKVFFLSAKDALSHLQKTCASPFAMQMGALVELNRNPSCTLEERRRGWTQVDSAEIPVVAL</sequence>
<dbReference type="EMBL" id="HBGQ01101031">
    <property type="protein sequence ID" value="CAD9541681.1"/>
    <property type="molecule type" value="Transcribed_RNA"/>
</dbReference>
<dbReference type="InterPro" id="IPR036865">
    <property type="entry name" value="CRAL-TRIO_dom_sf"/>
</dbReference>
<organism evidence="3">
    <name type="scientific">Alexandrium andersonii</name>
    <dbReference type="NCBI Taxonomy" id="327968"/>
    <lineage>
        <taxon>Eukaryota</taxon>
        <taxon>Sar</taxon>
        <taxon>Alveolata</taxon>
        <taxon>Dinophyceae</taxon>
        <taxon>Gonyaulacales</taxon>
        <taxon>Pyrocystaceae</taxon>
        <taxon>Alexandrium</taxon>
    </lineage>
</organism>
<evidence type="ECO:0000256" key="1">
    <source>
        <dbReference type="SAM" id="MobiDB-lite"/>
    </source>
</evidence>
<dbReference type="AlphaFoldDB" id="A0A7S2NIF9"/>
<dbReference type="SUPFAM" id="SSF52087">
    <property type="entry name" value="CRAL/TRIO domain"/>
    <property type="match status" value="1"/>
</dbReference>
<protein>
    <recommendedName>
        <fullName evidence="2">CRAL-TRIO domain-containing protein</fullName>
    </recommendedName>
</protein>
<proteinExistence type="predicted"/>
<dbReference type="SMART" id="SM00516">
    <property type="entry name" value="SEC14"/>
    <property type="match status" value="1"/>
</dbReference>
<dbReference type="GO" id="GO:0008526">
    <property type="term" value="F:phosphatidylinositol transfer activity"/>
    <property type="evidence" value="ECO:0007669"/>
    <property type="project" value="TreeGrafter"/>
</dbReference>
<feature type="region of interest" description="Disordered" evidence="1">
    <location>
        <begin position="68"/>
        <end position="92"/>
    </location>
</feature>
<feature type="domain" description="CRAL-TRIO" evidence="2">
    <location>
        <begin position="159"/>
        <end position="316"/>
    </location>
</feature>
<accession>A0A7S2NIF9</accession>
<evidence type="ECO:0000313" key="3">
    <source>
        <dbReference type="EMBL" id="CAD9541681.1"/>
    </source>
</evidence>
<reference evidence="3" key="1">
    <citation type="submission" date="2021-01" db="EMBL/GenBank/DDBJ databases">
        <authorList>
            <person name="Corre E."/>
            <person name="Pelletier E."/>
            <person name="Niang G."/>
            <person name="Scheremetjew M."/>
            <person name="Finn R."/>
            <person name="Kale V."/>
            <person name="Holt S."/>
            <person name="Cochrane G."/>
            <person name="Meng A."/>
            <person name="Brown T."/>
            <person name="Cohen L."/>
        </authorList>
    </citation>
    <scope>NUCLEOTIDE SEQUENCE</scope>
    <source>
        <strain evidence="3">CCMP2222</strain>
    </source>
</reference>
<dbReference type="InterPro" id="IPR052578">
    <property type="entry name" value="PI_Transfer_CRAL-TRIO"/>
</dbReference>
<dbReference type="PROSITE" id="PS50191">
    <property type="entry name" value="CRAL_TRIO"/>
    <property type="match status" value="1"/>
</dbReference>
<feature type="compositionally biased region" description="Polar residues" evidence="1">
    <location>
        <begin position="75"/>
        <end position="88"/>
    </location>
</feature>
<dbReference type="PANTHER" id="PTHR45824:SF29">
    <property type="entry name" value="GH16843P"/>
    <property type="match status" value="1"/>
</dbReference>
<name>A0A7S2NIF9_9DINO</name>
<dbReference type="CDD" id="cd00170">
    <property type="entry name" value="SEC14"/>
    <property type="match status" value="1"/>
</dbReference>
<evidence type="ECO:0000259" key="2">
    <source>
        <dbReference type="PROSITE" id="PS50191"/>
    </source>
</evidence>
<dbReference type="PANTHER" id="PTHR45824">
    <property type="entry name" value="GH16843P"/>
    <property type="match status" value="1"/>
</dbReference>
<dbReference type="Gene3D" id="3.40.525.10">
    <property type="entry name" value="CRAL-TRIO lipid binding domain"/>
    <property type="match status" value="1"/>
</dbReference>
<dbReference type="Pfam" id="PF00650">
    <property type="entry name" value="CRAL_TRIO"/>
    <property type="match status" value="1"/>
</dbReference>
<dbReference type="InterPro" id="IPR001251">
    <property type="entry name" value="CRAL-TRIO_dom"/>
</dbReference>